<keyword evidence="2" id="KW-1185">Reference proteome</keyword>
<dbReference type="RefSeq" id="WP_273939446.1">
    <property type="nucleotide sequence ID" value="NZ_CP097263.1"/>
</dbReference>
<evidence type="ECO:0000313" key="2">
    <source>
        <dbReference type="Proteomes" id="UP001589810"/>
    </source>
</evidence>
<dbReference type="Proteomes" id="UP001589810">
    <property type="component" value="Unassembled WGS sequence"/>
</dbReference>
<proteinExistence type="predicted"/>
<sequence length="157" mass="17079">MCPDELISEADKQLLAELDRRAAPTRDQAAAALWVYGSVEDLVIQAGRWYLPTVAPLPAGGFSGVARQARERGLQYVEGFLLDVNYVLREAAWAANGDLIVVGTAGGLAFRGVPLRAGFADIVRKRSGSASVLHGQRLDRWRLLEFGFPRNALVDTT</sequence>
<organism evidence="1 2">
    <name type="scientific">Kutzneria chonburiensis</name>
    <dbReference type="NCBI Taxonomy" id="1483604"/>
    <lineage>
        <taxon>Bacteria</taxon>
        <taxon>Bacillati</taxon>
        <taxon>Actinomycetota</taxon>
        <taxon>Actinomycetes</taxon>
        <taxon>Pseudonocardiales</taxon>
        <taxon>Pseudonocardiaceae</taxon>
        <taxon>Kutzneria</taxon>
    </lineage>
</organism>
<reference evidence="1 2" key="1">
    <citation type="submission" date="2024-09" db="EMBL/GenBank/DDBJ databases">
        <authorList>
            <person name="Sun Q."/>
            <person name="Mori K."/>
        </authorList>
    </citation>
    <scope>NUCLEOTIDE SEQUENCE [LARGE SCALE GENOMIC DNA]</scope>
    <source>
        <strain evidence="1 2">TBRC 1432</strain>
    </source>
</reference>
<dbReference type="EMBL" id="JBHLUD010000001">
    <property type="protein sequence ID" value="MFC0540636.1"/>
    <property type="molecule type" value="Genomic_DNA"/>
</dbReference>
<name>A0ABV6MK17_9PSEU</name>
<gene>
    <name evidence="1" type="ORF">ACFFH7_04035</name>
</gene>
<evidence type="ECO:0008006" key="3">
    <source>
        <dbReference type="Google" id="ProtNLM"/>
    </source>
</evidence>
<comment type="caution">
    <text evidence="1">The sequence shown here is derived from an EMBL/GenBank/DDBJ whole genome shotgun (WGS) entry which is preliminary data.</text>
</comment>
<accession>A0ABV6MK17</accession>
<evidence type="ECO:0000313" key="1">
    <source>
        <dbReference type="EMBL" id="MFC0540636.1"/>
    </source>
</evidence>
<protein>
    <recommendedName>
        <fullName evidence="3">SnoaL-like domain-containing protein</fullName>
    </recommendedName>
</protein>